<name>A0A6H5HLE1_9HEMI</name>
<dbReference type="InterPro" id="IPR038765">
    <property type="entry name" value="Papain-like_cys_pep_sf"/>
</dbReference>
<dbReference type="GO" id="GO:0016579">
    <property type="term" value="P:protein deubiquitination"/>
    <property type="evidence" value="ECO:0007669"/>
    <property type="project" value="TreeGrafter"/>
</dbReference>
<dbReference type="EMBL" id="CADCXU010031698">
    <property type="protein sequence ID" value="CAB0017619.1"/>
    <property type="molecule type" value="Genomic_DNA"/>
</dbReference>
<dbReference type="SUPFAM" id="SSF54001">
    <property type="entry name" value="Cysteine proteinases"/>
    <property type="match status" value="1"/>
</dbReference>
<accession>A0A6H5HLE1</accession>
<gene>
    <name evidence="1" type="ORF">NTEN_LOCUS21598</name>
</gene>
<dbReference type="InterPro" id="IPR050704">
    <property type="entry name" value="Peptidase_C85-like"/>
</dbReference>
<dbReference type="Gene3D" id="3.90.70.80">
    <property type="match status" value="2"/>
</dbReference>
<organism evidence="1 2">
    <name type="scientific">Nesidiocoris tenuis</name>
    <dbReference type="NCBI Taxonomy" id="355587"/>
    <lineage>
        <taxon>Eukaryota</taxon>
        <taxon>Metazoa</taxon>
        <taxon>Ecdysozoa</taxon>
        <taxon>Arthropoda</taxon>
        <taxon>Hexapoda</taxon>
        <taxon>Insecta</taxon>
        <taxon>Pterygota</taxon>
        <taxon>Neoptera</taxon>
        <taxon>Paraneoptera</taxon>
        <taxon>Hemiptera</taxon>
        <taxon>Heteroptera</taxon>
        <taxon>Panheteroptera</taxon>
        <taxon>Cimicomorpha</taxon>
        <taxon>Miridae</taxon>
        <taxon>Dicyphina</taxon>
        <taxon>Nesidiocoris</taxon>
    </lineage>
</organism>
<dbReference type="Proteomes" id="UP000479000">
    <property type="component" value="Unassembled WGS sequence"/>
</dbReference>
<keyword evidence="2" id="KW-1185">Reference proteome</keyword>
<dbReference type="GO" id="GO:0061578">
    <property type="term" value="F:K63-linked deubiquitinase activity"/>
    <property type="evidence" value="ECO:0007669"/>
    <property type="project" value="TreeGrafter"/>
</dbReference>
<protein>
    <recommendedName>
        <fullName evidence="3">OTU domain-containing protein</fullName>
    </recommendedName>
</protein>
<dbReference type="AlphaFoldDB" id="A0A6H5HLE1"/>
<dbReference type="PANTHER" id="PTHR12419">
    <property type="entry name" value="OTU DOMAIN CONTAINING PROTEIN"/>
    <property type="match status" value="1"/>
</dbReference>
<dbReference type="GO" id="GO:0004843">
    <property type="term" value="F:cysteine-type deubiquitinase activity"/>
    <property type="evidence" value="ECO:0007669"/>
    <property type="project" value="TreeGrafter"/>
</dbReference>
<dbReference type="OrthoDB" id="10017659at2759"/>
<evidence type="ECO:0008006" key="3">
    <source>
        <dbReference type="Google" id="ProtNLM"/>
    </source>
</evidence>
<dbReference type="PANTHER" id="PTHR12419:SF115">
    <property type="entry name" value="PROTEIN OVARIAN TUMOR LOCUS-RELATED"/>
    <property type="match status" value="1"/>
</dbReference>
<evidence type="ECO:0000313" key="1">
    <source>
        <dbReference type="EMBL" id="CAB0017619.1"/>
    </source>
</evidence>
<proteinExistence type="predicted"/>
<evidence type="ECO:0000313" key="2">
    <source>
        <dbReference type="Proteomes" id="UP000479000"/>
    </source>
</evidence>
<reference evidence="1 2" key="1">
    <citation type="submission" date="2020-02" db="EMBL/GenBank/DDBJ databases">
        <authorList>
            <person name="Ferguson B K."/>
        </authorList>
    </citation>
    <scope>NUCLEOTIDE SEQUENCE [LARGE SCALE GENOMIC DNA]</scope>
</reference>
<sequence>MIKPSIVNVNVPIFHRNTNSASAASRRKTKPPDRLDSWLDEQGFYRKHTARDESCLFRAVSEQMTDEPIDIYAERMRSSRTFGGNIEIVAMSQLYESVFIVTSLMGIMKNLKLLFAPIYKFGLSLLLSLPTIPKTCSLSSI</sequence>